<protein>
    <recommendedName>
        <fullName evidence="1">Glyoxalase-like domain-containing protein</fullName>
    </recommendedName>
</protein>
<evidence type="ECO:0000259" key="1">
    <source>
        <dbReference type="Pfam" id="PF18029"/>
    </source>
</evidence>
<sequence length="375" mass="40489">MDSTRDWRFLGSGASAWFDAPSMSAGAALVRRITTAQPDVDLRPGGLRVHLLQPDAELANSISAAAHELGLTADPSILQTMRLVIDSANPSSLMPFWQTVLGDPILSFRPTPSTPLSDRLHIDVVRTPDAVSAARAAIGQEPTGPYGVALTDTEGNVVDLVPGDRLTKDPSTADWQVLFAAMTYYSVGSPEKAAELASVVAGLADSAGLPLMVDIRPDGVTIDSGKDQWENGEGNARSDFVDLAARIQSAARDLKLTADLTRPRFIQLGLAAVDVPAVRAFWTAVLSYQPDPRQFLTDIFDPNRLNPVMFFQQTENHQHRNRIHIELLVPHDQATPRVEAAIAAGGRLITESTPSRHSLTDPEGNELDIVTFPQP</sequence>
<evidence type="ECO:0000313" key="2">
    <source>
        <dbReference type="EMBL" id="MBM2614386.1"/>
    </source>
</evidence>
<evidence type="ECO:0000313" key="3">
    <source>
        <dbReference type="Proteomes" id="UP000632138"/>
    </source>
</evidence>
<gene>
    <name evidence="2" type="ORF">JIG36_02290</name>
</gene>
<accession>A0ABS2A3F7</accession>
<dbReference type="Proteomes" id="UP000632138">
    <property type="component" value="Unassembled WGS sequence"/>
</dbReference>
<dbReference type="PANTHER" id="PTHR35908">
    <property type="entry name" value="HYPOTHETICAL FUSION PROTEIN"/>
    <property type="match status" value="1"/>
</dbReference>
<dbReference type="PANTHER" id="PTHR35908:SF1">
    <property type="entry name" value="CONSERVED PROTEIN"/>
    <property type="match status" value="1"/>
</dbReference>
<comment type="caution">
    <text evidence="2">The sequence shown here is derived from an EMBL/GenBank/DDBJ whole genome shotgun (WGS) entry which is preliminary data.</text>
</comment>
<keyword evidence="3" id="KW-1185">Reference proteome</keyword>
<dbReference type="EMBL" id="JAENHP010000001">
    <property type="protein sequence ID" value="MBM2614386.1"/>
    <property type="molecule type" value="Genomic_DNA"/>
</dbReference>
<dbReference type="InterPro" id="IPR041581">
    <property type="entry name" value="Glyoxalase_6"/>
</dbReference>
<proteinExistence type="predicted"/>
<feature type="domain" description="Glyoxalase-like" evidence="1">
    <location>
        <begin position="270"/>
        <end position="370"/>
    </location>
</feature>
<dbReference type="Pfam" id="PF18029">
    <property type="entry name" value="Glyoxalase_6"/>
    <property type="match status" value="1"/>
</dbReference>
<name>A0ABS2A3F7_9ACTN</name>
<dbReference type="InterPro" id="IPR029068">
    <property type="entry name" value="Glyas_Bleomycin-R_OHBP_Dase"/>
</dbReference>
<dbReference type="RefSeq" id="WP_203374282.1">
    <property type="nucleotide sequence ID" value="NZ_JAENHP010000001.1"/>
</dbReference>
<dbReference type="Gene3D" id="3.10.180.10">
    <property type="entry name" value="2,3-Dihydroxybiphenyl 1,2-Dioxygenase, domain 1"/>
    <property type="match status" value="1"/>
</dbReference>
<dbReference type="SUPFAM" id="SSF54593">
    <property type="entry name" value="Glyoxalase/Bleomycin resistance protein/Dihydroxybiphenyl dioxygenase"/>
    <property type="match status" value="1"/>
</dbReference>
<reference evidence="2 3" key="1">
    <citation type="submission" date="2021-01" db="EMBL/GenBank/DDBJ databases">
        <title>Actinoplanes sp. nov. LDG1-06 isolated from lichen.</title>
        <authorList>
            <person name="Saeng-In P."/>
            <person name="Phongsopitanun W."/>
            <person name="Kanchanasin P."/>
            <person name="Yuki M."/>
            <person name="Kudo T."/>
            <person name="Ohkuma M."/>
            <person name="Tanasupawat S."/>
        </authorList>
    </citation>
    <scope>NUCLEOTIDE SEQUENCE [LARGE SCALE GENOMIC DNA]</scope>
    <source>
        <strain evidence="2 3">LDG1-06</strain>
    </source>
</reference>
<organism evidence="2 3">
    <name type="scientific">Paractinoplanes ovalisporus</name>
    <dbReference type="NCBI Taxonomy" id="2810368"/>
    <lineage>
        <taxon>Bacteria</taxon>
        <taxon>Bacillati</taxon>
        <taxon>Actinomycetota</taxon>
        <taxon>Actinomycetes</taxon>
        <taxon>Micromonosporales</taxon>
        <taxon>Micromonosporaceae</taxon>
        <taxon>Paractinoplanes</taxon>
    </lineage>
</organism>